<evidence type="ECO:0008006" key="6">
    <source>
        <dbReference type="Google" id="ProtNLM"/>
    </source>
</evidence>
<feature type="transmembrane region" description="Helical" evidence="1">
    <location>
        <begin position="158"/>
        <end position="183"/>
    </location>
</feature>
<evidence type="ECO:0000256" key="1">
    <source>
        <dbReference type="SAM" id="Phobius"/>
    </source>
</evidence>
<dbReference type="Pfam" id="PF14897">
    <property type="entry name" value="EpsG"/>
    <property type="match status" value="1"/>
</dbReference>
<dbReference type="InterPro" id="IPR049458">
    <property type="entry name" value="EpsG-like"/>
</dbReference>
<dbReference type="AlphaFoldDB" id="A0A2K4X5X9"/>
<keyword evidence="5" id="KW-1185">Reference proteome</keyword>
<dbReference type="GeneID" id="93662380"/>
<evidence type="ECO:0000313" key="3">
    <source>
        <dbReference type="EMBL" id="SOU39735.1"/>
    </source>
</evidence>
<gene>
    <name evidence="3" type="ORF">PCAR9_A20155</name>
    <name evidence="2" type="ORF">PCARR_a0170</name>
</gene>
<keyword evidence="1" id="KW-0812">Transmembrane</keyword>
<keyword evidence="1" id="KW-1133">Transmembrane helix</keyword>
<reference evidence="3 4" key="2">
    <citation type="submission" date="2017-11" db="EMBL/GenBank/DDBJ databases">
        <authorList>
            <person name="Han C.G."/>
        </authorList>
    </citation>
    <scope>NUCLEOTIDE SEQUENCE [LARGE SCALE GENOMIC DNA]</scope>
    <source>
        <strain evidence="4">ATCC 43555</strain>
        <strain evidence="3">ATCC43555</strain>
    </source>
</reference>
<feature type="transmembrane region" description="Helical" evidence="1">
    <location>
        <begin position="195"/>
        <end position="218"/>
    </location>
</feature>
<proteinExistence type="predicted"/>
<accession>A0A2K4X5X9</accession>
<feature type="transmembrane region" description="Helical" evidence="1">
    <location>
        <begin position="259"/>
        <end position="276"/>
    </location>
</feature>
<keyword evidence="1" id="KW-0472">Membrane</keyword>
<dbReference type="OrthoDB" id="6313110at2"/>
<evidence type="ECO:0000313" key="2">
    <source>
        <dbReference type="EMBL" id="MBE0381928.1"/>
    </source>
</evidence>
<protein>
    <recommendedName>
        <fullName evidence="6">EpsG family protein</fullName>
    </recommendedName>
</protein>
<dbReference type="EMBL" id="AQGW01000018">
    <property type="protein sequence ID" value="MBE0381928.1"/>
    <property type="molecule type" value="Genomic_DNA"/>
</dbReference>
<feature type="transmembrane region" description="Helical" evidence="1">
    <location>
        <begin position="16"/>
        <end position="37"/>
    </location>
</feature>
<organism evidence="3 4">
    <name type="scientific">Pseudoalteromonas carrageenovora IAM 12662</name>
    <dbReference type="NCBI Taxonomy" id="1314868"/>
    <lineage>
        <taxon>Bacteria</taxon>
        <taxon>Pseudomonadati</taxon>
        <taxon>Pseudomonadota</taxon>
        <taxon>Gammaproteobacteria</taxon>
        <taxon>Alteromonadales</taxon>
        <taxon>Pseudoalteromonadaceae</taxon>
        <taxon>Pseudoalteromonas</taxon>
    </lineage>
</organism>
<dbReference type="RefSeq" id="WP_104641917.1">
    <property type="nucleotide sequence ID" value="NZ_AQGW01000018.1"/>
</dbReference>
<evidence type="ECO:0000313" key="5">
    <source>
        <dbReference type="Proteomes" id="UP000615003"/>
    </source>
</evidence>
<dbReference type="Proteomes" id="UP000615003">
    <property type="component" value="Unassembled WGS sequence"/>
</dbReference>
<feature type="transmembrane region" description="Helical" evidence="1">
    <location>
        <begin position="93"/>
        <end position="111"/>
    </location>
</feature>
<sequence length="332" mass="38086">MTSIEKQLIKYRNTKLIYSLAVLALAFLYALVLSNYIPMDVTIKDRVNYIEYASSPEIIFVRYWSSGIISSFFNEPVWLGLNFIFSRFLTPEQVVATIIFFSAFSSAFVVLKINPRYVFFLVFILLFPQVITKYVVHIRQGFAISLFLLGWFCQSRSWRWFFFALTPLIHASFFFILFLYAFTHILRDVKLSSDIRTIAVILFGLTIGVGLGFLAGAVGARQANVYEFSASSVSGLGFVLWLCVFTLYYLQGRTFAKKNAFAMSIIAFYLSTYFLIEVTGRIFESSVVIVLLASLGLTSWRRLCFFGLIISFTLITWILRFKEPWLGWGTGL</sequence>
<dbReference type="Proteomes" id="UP000238288">
    <property type="component" value="Chromosome PCAR9a"/>
</dbReference>
<evidence type="ECO:0000313" key="4">
    <source>
        <dbReference type="Proteomes" id="UP000238288"/>
    </source>
</evidence>
<reference evidence="2 5" key="1">
    <citation type="submission" date="2015-06" db="EMBL/GenBank/DDBJ databases">
        <title>Genome sequence of Pseudoalteromonas carrageenovora.</title>
        <authorList>
            <person name="Xie B.-B."/>
            <person name="Rong J.-C."/>
            <person name="Qin Q.-L."/>
            <person name="Zhang Y.-Z."/>
        </authorList>
    </citation>
    <scope>NUCLEOTIDE SEQUENCE [LARGE SCALE GENOMIC DNA]</scope>
    <source>
        <strain evidence="2 5">IAM 12662</strain>
    </source>
</reference>
<name>A0A2K4X5X9_PSEVC</name>
<feature type="transmembrane region" description="Helical" evidence="1">
    <location>
        <begin position="230"/>
        <end position="250"/>
    </location>
</feature>
<feature type="transmembrane region" description="Helical" evidence="1">
    <location>
        <begin position="303"/>
        <end position="321"/>
    </location>
</feature>
<dbReference type="EMBL" id="LT965928">
    <property type="protein sequence ID" value="SOU39735.1"/>
    <property type="molecule type" value="Genomic_DNA"/>
</dbReference>
<feature type="transmembrane region" description="Helical" evidence="1">
    <location>
        <begin position="118"/>
        <end position="138"/>
    </location>
</feature>